<proteinExistence type="predicted"/>
<dbReference type="EMBL" id="NFDL01000085">
    <property type="protein sequence ID" value="OTY39596.1"/>
    <property type="molecule type" value="Genomic_DNA"/>
</dbReference>
<feature type="domain" description="SpoVT-AbrB" evidence="2">
    <location>
        <begin position="5"/>
        <end position="50"/>
    </location>
</feature>
<dbReference type="RefSeq" id="WP_088120137.1">
    <property type="nucleotide sequence ID" value="NZ_NFDL01000085.1"/>
</dbReference>
<dbReference type="InterPro" id="IPR037914">
    <property type="entry name" value="SpoVT-AbrB_sf"/>
</dbReference>
<dbReference type="AlphaFoldDB" id="A0A243B519"/>
<name>A0A243B519_BACTU</name>
<dbReference type="PROSITE" id="PS51740">
    <property type="entry name" value="SPOVT_ABRB"/>
    <property type="match status" value="1"/>
</dbReference>
<dbReference type="PANTHER" id="PTHR36432">
    <property type="match status" value="1"/>
</dbReference>
<accession>A0A243B519</accession>
<evidence type="ECO:0000313" key="4">
    <source>
        <dbReference type="Proteomes" id="UP000195089"/>
    </source>
</evidence>
<keyword evidence="1" id="KW-0238">DNA-binding</keyword>
<dbReference type="Gene3D" id="2.10.260.10">
    <property type="match status" value="1"/>
</dbReference>
<organism evidence="3 4">
    <name type="scientific">Bacillus thuringiensis serovar pingluonsis</name>
    <dbReference type="NCBI Taxonomy" id="180881"/>
    <lineage>
        <taxon>Bacteria</taxon>
        <taxon>Bacillati</taxon>
        <taxon>Bacillota</taxon>
        <taxon>Bacilli</taxon>
        <taxon>Bacillales</taxon>
        <taxon>Bacillaceae</taxon>
        <taxon>Bacillus</taxon>
        <taxon>Bacillus cereus group</taxon>
    </lineage>
</organism>
<dbReference type="PANTHER" id="PTHR36432:SF4">
    <property type="entry name" value="TRANSITION STATE REGULATOR ABH-RELATED"/>
    <property type="match status" value="1"/>
</dbReference>
<reference evidence="3 4" key="1">
    <citation type="submission" date="2016-10" db="EMBL/GenBank/DDBJ databases">
        <title>Comparative genomics of Bacillus thuringiensis reveals a path to pathogens against multiple invertebrate hosts.</title>
        <authorList>
            <person name="Zheng J."/>
            <person name="Gao Q."/>
            <person name="Liu H."/>
            <person name="Peng D."/>
            <person name="Ruan L."/>
            <person name="Sun M."/>
        </authorList>
    </citation>
    <scope>NUCLEOTIDE SEQUENCE [LARGE SCALE GENOMIC DNA]</scope>
    <source>
        <strain evidence="3">BGSC 4BX1</strain>
    </source>
</reference>
<dbReference type="GO" id="GO:0003677">
    <property type="term" value="F:DNA binding"/>
    <property type="evidence" value="ECO:0007669"/>
    <property type="project" value="UniProtKB-UniRule"/>
</dbReference>
<dbReference type="Pfam" id="PF04014">
    <property type="entry name" value="MazE_antitoxin"/>
    <property type="match status" value="1"/>
</dbReference>
<dbReference type="Proteomes" id="UP000195089">
    <property type="component" value="Unassembled WGS sequence"/>
</dbReference>
<comment type="caution">
    <text evidence="3">The sequence shown here is derived from an EMBL/GenBank/DDBJ whole genome shotgun (WGS) entry which is preliminary data.</text>
</comment>
<protein>
    <recommendedName>
        <fullName evidence="2">SpoVT-AbrB domain-containing protein</fullName>
    </recommendedName>
</protein>
<dbReference type="InterPro" id="IPR052731">
    <property type="entry name" value="B_subtilis_Trans_State_Reg"/>
</dbReference>
<evidence type="ECO:0000256" key="1">
    <source>
        <dbReference type="PROSITE-ProRule" id="PRU01076"/>
    </source>
</evidence>
<evidence type="ECO:0000313" key="3">
    <source>
        <dbReference type="EMBL" id="OTY39596.1"/>
    </source>
</evidence>
<gene>
    <name evidence="3" type="ORF">BK742_21540</name>
</gene>
<evidence type="ECO:0000259" key="2">
    <source>
        <dbReference type="PROSITE" id="PS51740"/>
    </source>
</evidence>
<dbReference type="SMART" id="SM00966">
    <property type="entry name" value="SpoVT_AbrB"/>
    <property type="match status" value="1"/>
</dbReference>
<sequence length="97" mass="11303">MKSTGIMRKFDTMGRISIPVELRHKLEIKDKDSMEIFREGDKIILKKYQPLSPQKILDKDLSKKNSLVSITHIQDSKGIAKLLTELQKFFETKKNIE</sequence>
<dbReference type="NCBIfam" id="TIGR01439">
    <property type="entry name" value="lp_hng_hel_AbrB"/>
    <property type="match status" value="1"/>
</dbReference>
<dbReference type="InterPro" id="IPR007159">
    <property type="entry name" value="SpoVT-AbrB_dom"/>
</dbReference>
<dbReference type="SUPFAM" id="SSF89447">
    <property type="entry name" value="AbrB/MazE/MraZ-like"/>
    <property type="match status" value="1"/>
</dbReference>